<keyword evidence="1" id="KW-0812">Transmembrane</keyword>
<accession>A0A6A5ZV98</accession>
<evidence type="ECO:0000313" key="2">
    <source>
        <dbReference type="EMBL" id="KAF2123642.1"/>
    </source>
</evidence>
<dbReference type="EMBL" id="ML977524">
    <property type="protein sequence ID" value="KAF2123642.1"/>
    <property type="molecule type" value="Genomic_DNA"/>
</dbReference>
<reference evidence="2" key="1">
    <citation type="journal article" date="2020" name="Stud. Mycol.">
        <title>101 Dothideomycetes genomes: a test case for predicting lifestyles and emergence of pathogens.</title>
        <authorList>
            <person name="Haridas S."/>
            <person name="Albert R."/>
            <person name="Binder M."/>
            <person name="Bloem J."/>
            <person name="Labutti K."/>
            <person name="Salamov A."/>
            <person name="Andreopoulos B."/>
            <person name="Baker S."/>
            <person name="Barry K."/>
            <person name="Bills G."/>
            <person name="Bluhm B."/>
            <person name="Cannon C."/>
            <person name="Castanera R."/>
            <person name="Culley D."/>
            <person name="Daum C."/>
            <person name="Ezra D."/>
            <person name="Gonzalez J."/>
            <person name="Henrissat B."/>
            <person name="Kuo A."/>
            <person name="Liang C."/>
            <person name="Lipzen A."/>
            <person name="Lutzoni F."/>
            <person name="Magnuson J."/>
            <person name="Mondo S."/>
            <person name="Nolan M."/>
            <person name="Ohm R."/>
            <person name="Pangilinan J."/>
            <person name="Park H.-J."/>
            <person name="Ramirez L."/>
            <person name="Alfaro M."/>
            <person name="Sun H."/>
            <person name="Tritt A."/>
            <person name="Yoshinaga Y."/>
            <person name="Zwiers L.-H."/>
            <person name="Turgeon B."/>
            <person name="Goodwin S."/>
            <person name="Spatafora J."/>
            <person name="Crous P."/>
            <person name="Grigoriev I."/>
        </authorList>
    </citation>
    <scope>NUCLEOTIDE SEQUENCE</scope>
    <source>
        <strain evidence="2">CBS 119687</strain>
    </source>
</reference>
<evidence type="ECO:0000313" key="3">
    <source>
        <dbReference type="Proteomes" id="UP000799771"/>
    </source>
</evidence>
<gene>
    <name evidence="2" type="ORF">P153DRAFT_391369</name>
</gene>
<keyword evidence="1" id="KW-1133">Transmembrane helix</keyword>
<organism evidence="2 3">
    <name type="scientific">Dothidotthia symphoricarpi CBS 119687</name>
    <dbReference type="NCBI Taxonomy" id="1392245"/>
    <lineage>
        <taxon>Eukaryota</taxon>
        <taxon>Fungi</taxon>
        <taxon>Dikarya</taxon>
        <taxon>Ascomycota</taxon>
        <taxon>Pezizomycotina</taxon>
        <taxon>Dothideomycetes</taxon>
        <taxon>Pleosporomycetidae</taxon>
        <taxon>Pleosporales</taxon>
        <taxon>Dothidotthiaceae</taxon>
        <taxon>Dothidotthia</taxon>
    </lineage>
</organism>
<keyword evidence="3" id="KW-1185">Reference proteome</keyword>
<dbReference type="Proteomes" id="UP000799771">
    <property type="component" value="Unassembled WGS sequence"/>
</dbReference>
<evidence type="ECO:0000256" key="1">
    <source>
        <dbReference type="SAM" id="Phobius"/>
    </source>
</evidence>
<proteinExistence type="predicted"/>
<dbReference type="AlphaFoldDB" id="A0A6A5ZV98"/>
<sequence length="134" mass="15053">MLGVVNRNLPIGIDSLIYIHKYHYSHQINCPTIPTNDRTYTTTQESPSYTASVHNETPILLPAYLTTTLTIPFLLPPAFPALVYLLATYTCLLATLSSALWIWRIGHGLHCTLDRSNGTMRPYNPASSQQQHNQ</sequence>
<dbReference type="GeneID" id="54411483"/>
<name>A0A6A5ZV98_9PLEO</name>
<protein>
    <submittedName>
        <fullName evidence="2">Uncharacterized protein</fullName>
    </submittedName>
</protein>
<keyword evidence="1" id="KW-0472">Membrane</keyword>
<dbReference type="RefSeq" id="XP_033518036.1">
    <property type="nucleotide sequence ID" value="XM_033671051.1"/>
</dbReference>
<feature type="transmembrane region" description="Helical" evidence="1">
    <location>
        <begin position="81"/>
        <end position="103"/>
    </location>
</feature>